<evidence type="ECO:0000313" key="3">
    <source>
        <dbReference type="EMBL" id="NUX98894.1"/>
    </source>
</evidence>
<gene>
    <name evidence="3" type="ORF">G5S42_03895</name>
</gene>
<feature type="domain" description="Integrase catalytic" evidence="2">
    <location>
        <begin position="364"/>
        <end position="584"/>
    </location>
</feature>
<dbReference type="GO" id="GO:0015074">
    <property type="term" value="P:DNA integration"/>
    <property type="evidence" value="ECO:0007669"/>
    <property type="project" value="InterPro"/>
</dbReference>
<feature type="region of interest" description="Disordered" evidence="1">
    <location>
        <begin position="252"/>
        <end position="283"/>
    </location>
</feature>
<proteinExistence type="predicted"/>
<feature type="compositionally biased region" description="Basic and acidic residues" evidence="1">
    <location>
        <begin position="717"/>
        <end position="729"/>
    </location>
</feature>
<dbReference type="InterPro" id="IPR036397">
    <property type="entry name" value="RNaseH_sf"/>
</dbReference>
<dbReference type="Proteomes" id="UP000594380">
    <property type="component" value="Unassembled WGS sequence"/>
</dbReference>
<evidence type="ECO:0000313" key="4">
    <source>
        <dbReference type="Proteomes" id="UP000594380"/>
    </source>
</evidence>
<dbReference type="SUPFAM" id="SSF53098">
    <property type="entry name" value="Ribonuclease H-like"/>
    <property type="match status" value="1"/>
</dbReference>
<dbReference type="RefSeq" id="WP_176105610.1">
    <property type="nucleotide sequence ID" value="NZ_JAALDK010000001.1"/>
</dbReference>
<sequence length="806" mass="92049">MPARVQRLPVLRELYREESSGKLYRVVHAENGSPEVVLCYIFGSRLVLRFISLTVFCVLSAREYAGEDGFTRLKQERDPYSVLQRSVRGTAGSDRQSTVNWQRIFPLVSDPRLFYRALRGGSGRTRILQEIADDCGVTIQRIRKLFREYLQRGMNEAAVASELWRCGRRVQPPRYQLGEDAGVTVVSRQFKKRPGRKPSDERAHAARTDALERLFEQCVDIYLTSKVGPWTLEVSDEQREEIRKFAKAARFPSTRKPRCRPKGSSPPKRKRWHSPGRRGGPRTRVTWQDLTDYLNYVCRCTHEVRDGTGQIVDLELAPFGLITPRQLTNYYQTRVPPEARKRRLMGERQYLRQGRPIKGHALQHSLGPGQEYLIDATIADVYLVLSYDRTVVVGRPTVYLAMDVWSRMIVGFYVTFDPPSFEGVALMLENIATPKDEFCARFGIKIEWKDWPCEYLPKSGFFADRGNDFMKTAAWQSVNRVLGIPIGNAKAGDPTLRALIERRFGIVPAYFQRATFGVVEADATTRGAPHYAWDATHTMSEFTRKLIRAVLRHNRTPIGRKGAIIEMATAGFADTPLNRWNWGLDNRTGSLWKHSLDEIRRATWPVESATPSKQGLHWRGLYFTSPHIQSKHVHMFGKHAKDAVQIQFNPNSPSQILVPGDLHWEYAQLAGSNKVTPDEGTLMEWEVVRTMDRHNARKEHQALQPQRIMDLLNNSEESRAAKRDQKEALRQSGIAHPRQARHRGSAASGQSGPAQPFRNFQQGRSRDDKRSDEEPAVDHDSRPDRDAEDSIAARMSKNIRNIIDGA</sequence>
<dbReference type="GO" id="GO:0003676">
    <property type="term" value="F:nucleic acid binding"/>
    <property type="evidence" value="ECO:0007669"/>
    <property type="project" value="InterPro"/>
</dbReference>
<name>A0A7Y6MXX6_9BURK</name>
<dbReference type="InterPro" id="IPR001584">
    <property type="entry name" value="Integrase_cat-core"/>
</dbReference>
<dbReference type="PROSITE" id="PS50994">
    <property type="entry name" value="INTEGRASE"/>
    <property type="match status" value="1"/>
</dbReference>
<feature type="region of interest" description="Disordered" evidence="1">
    <location>
        <begin position="717"/>
        <end position="806"/>
    </location>
</feature>
<organism evidence="3 4">
    <name type="scientific">Paraburkholderia youngii</name>
    <dbReference type="NCBI Taxonomy" id="2782701"/>
    <lineage>
        <taxon>Bacteria</taxon>
        <taxon>Pseudomonadati</taxon>
        <taxon>Pseudomonadota</taxon>
        <taxon>Betaproteobacteria</taxon>
        <taxon>Burkholderiales</taxon>
        <taxon>Burkholderiaceae</taxon>
        <taxon>Paraburkholderia</taxon>
    </lineage>
</organism>
<feature type="compositionally biased region" description="Basic and acidic residues" evidence="1">
    <location>
        <begin position="764"/>
        <end position="785"/>
    </location>
</feature>
<evidence type="ECO:0000256" key="1">
    <source>
        <dbReference type="SAM" id="MobiDB-lite"/>
    </source>
</evidence>
<accession>A0A7Y6MXX6</accession>
<dbReference type="EMBL" id="JAALDK010000001">
    <property type="protein sequence ID" value="NUX98894.1"/>
    <property type="molecule type" value="Genomic_DNA"/>
</dbReference>
<evidence type="ECO:0000259" key="2">
    <source>
        <dbReference type="PROSITE" id="PS50994"/>
    </source>
</evidence>
<feature type="compositionally biased region" description="Basic residues" evidence="1">
    <location>
        <begin position="253"/>
        <end position="281"/>
    </location>
</feature>
<dbReference type="AlphaFoldDB" id="A0A7Y6MXX6"/>
<comment type="caution">
    <text evidence="3">The sequence shown here is derived from an EMBL/GenBank/DDBJ whole genome shotgun (WGS) entry which is preliminary data.</text>
</comment>
<dbReference type="Gene3D" id="3.30.420.10">
    <property type="entry name" value="Ribonuclease H-like superfamily/Ribonuclease H"/>
    <property type="match status" value="1"/>
</dbReference>
<dbReference type="InterPro" id="IPR012337">
    <property type="entry name" value="RNaseH-like_sf"/>
</dbReference>
<reference evidence="3 4" key="1">
    <citation type="submission" date="2020-02" db="EMBL/GenBank/DDBJ databases">
        <title>Paraburkholderia simonii sp. nov. and Paraburkholderia youngii sp. nov. Brazilian and Mexican Mimosa-associated rhizobia.</title>
        <authorList>
            <person name="Mavima L."/>
            <person name="Beukes C.W."/>
            <person name="Chan W.Y."/>
            <person name="Palmer M."/>
            <person name="De Meyer S.E."/>
            <person name="James E.K."/>
            <person name="Venter S.N."/>
            <person name="Steenkamp E.T."/>
        </authorList>
    </citation>
    <scope>NUCLEOTIDE SEQUENCE [LARGE SCALE GENOMIC DNA]</scope>
    <source>
        <strain evidence="3 4">JPY169</strain>
    </source>
</reference>
<protein>
    <recommendedName>
        <fullName evidence="2">Integrase catalytic domain-containing protein</fullName>
    </recommendedName>
</protein>
<dbReference type="GeneID" id="301099485"/>
<feature type="compositionally biased region" description="Polar residues" evidence="1">
    <location>
        <begin position="747"/>
        <end position="763"/>
    </location>
</feature>